<reference evidence="5 6" key="1">
    <citation type="submission" date="2024-03" db="EMBL/GenBank/DDBJ databases">
        <title>Human intestinal bacterial collection.</title>
        <authorList>
            <person name="Pauvert C."/>
            <person name="Hitch T.C.A."/>
            <person name="Clavel T."/>
        </authorList>
    </citation>
    <scope>NUCLEOTIDE SEQUENCE [LARGE SCALE GENOMIC DNA]</scope>
    <source>
        <strain evidence="5 6">CLA-AP-H27</strain>
    </source>
</reference>
<protein>
    <submittedName>
        <fullName evidence="5">Transglutaminase domain-containing protein</fullName>
    </submittedName>
</protein>
<dbReference type="PANTHER" id="PTHR43719">
    <property type="entry name" value="TWO-COMPONENT HISTIDINE KINASE"/>
    <property type="match status" value="1"/>
</dbReference>
<keyword evidence="3" id="KW-0472">Membrane</keyword>
<gene>
    <name evidence="5" type="ORF">WMO41_02095</name>
</gene>
<keyword evidence="3" id="KW-0812">Transmembrane</keyword>
<keyword evidence="3" id="KW-1133">Transmembrane helix</keyword>
<dbReference type="InterPro" id="IPR050956">
    <property type="entry name" value="2C_system_His_kinase"/>
</dbReference>
<name>A0ABV1HI53_9FIRM</name>
<sequence length="332" mass="37498">MLFVGIDGRIVASSGAFFCFLDFCLVCPYAAESYIEKAENLSAYLLSVLNDILDMSRIEAGKVELEQKPFALEALAQKMRDLFQKNIEAKGVAFSVEMRDFDAHAWAEAYMDGIGWIPVDFTPGFYYNTYALLRMAELPQNIRKTAALEEQGDEVENVTGNTPQDGNADSESIPDPKITAELAWGIVLAFLFVLEVLFAVLELFRWRYEQKIRGPLPEEAEMAAGFLACAIAQNLRVCGIDLRPGWNTEQTENEIRSTFPEIPAGFYPRVNETLEKYVYGGAALMPQELRFLQRFLTALRDSRKQLGPRQRIALRYIGVLHGKDTLRHSNQI</sequence>
<dbReference type="InterPro" id="IPR002931">
    <property type="entry name" value="Transglutaminase-like"/>
</dbReference>
<dbReference type="Pfam" id="PF01841">
    <property type="entry name" value="Transglut_core"/>
    <property type="match status" value="1"/>
</dbReference>
<feature type="transmembrane region" description="Helical" evidence="3">
    <location>
        <begin position="182"/>
        <end position="204"/>
    </location>
</feature>
<dbReference type="Gene3D" id="3.30.565.10">
    <property type="entry name" value="Histidine kinase-like ATPase, C-terminal domain"/>
    <property type="match status" value="1"/>
</dbReference>
<dbReference type="PANTHER" id="PTHR43719:SF28">
    <property type="entry name" value="PEROXIDE STRESS-ACTIVATED HISTIDINE KINASE MAK1-RELATED"/>
    <property type="match status" value="1"/>
</dbReference>
<dbReference type="EMBL" id="JBBMFJ010000002">
    <property type="protein sequence ID" value="MEQ2561986.1"/>
    <property type="molecule type" value="Genomic_DNA"/>
</dbReference>
<dbReference type="SUPFAM" id="SSF54001">
    <property type="entry name" value="Cysteine proteinases"/>
    <property type="match status" value="1"/>
</dbReference>
<evidence type="ECO:0000313" key="5">
    <source>
        <dbReference type="EMBL" id="MEQ2561986.1"/>
    </source>
</evidence>
<proteinExistence type="predicted"/>
<dbReference type="Proteomes" id="UP001437460">
    <property type="component" value="Unassembled WGS sequence"/>
</dbReference>
<evidence type="ECO:0000256" key="2">
    <source>
        <dbReference type="SAM" id="MobiDB-lite"/>
    </source>
</evidence>
<dbReference type="InterPro" id="IPR036890">
    <property type="entry name" value="HATPase_C_sf"/>
</dbReference>
<accession>A0ABV1HI53</accession>
<feature type="domain" description="Transglutaminase-like" evidence="4">
    <location>
        <begin position="98"/>
        <end position="120"/>
    </location>
</feature>
<feature type="region of interest" description="Disordered" evidence="2">
    <location>
        <begin position="150"/>
        <end position="173"/>
    </location>
</feature>
<keyword evidence="1" id="KW-0597">Phosphoprotein</keyword>
<evidence type="ECO:0000313" key="6">
    <source>
        <dbReference type="Proteomes" id="UP001437460"/>
    </source>
</evidence>
<comment type="caution">
    <text evidence="5">The sequence shown here is derived from an EMBL/GenBank/DDBJ whole genome shotgun (WGS) entry which is preliminary data.</text>
</comment>
<feature type="compositionally biased region" description="Polar residues" evidence="2">
    <location>
        <begin position="158"/>
        <end position="170"/>
    </location>
</feature>
<dbReference type="InterPro" id="IPR038765">
    <property type="entry name" value="Papain-like_cys_pep_sf"/>
</dbReference>
<evidence type="ECO:0000256" key="3">
    <source>
        <dbReference type="SAM" id="Phobius"/>
    </source>
</evidence>
<keyword evidence="6" id="KW-1185">Reference proteome</keyword>
<organism evidence="5 6">
    <name type="scientific">Ventrimonas faecis</name>
    <dbReference type="NCBI Taxonomy" id="3133170"/>
    <lineage>
        <taxon>Bacteria</taxon>
        <taxon>Bacillati</taxon>
        <taxon>Bacillota</taxon>
        <taxon>Clostridia</taxon>
        <taxon>Lachnospirales</taxon>
        <taxon>Lachnospiraceae</taxon>
        <taxon>Ventrimonas</taxon>
    </lineage>
</organism>
<evidence type="ECO:0000259" key="4">
    <source>
        <dbReference type="Pfam" id="PF01841"/>
    </source>
</evidence>
<dbReference type="RefSeq" id="WP_349228413.1">
    <property type="nucleotide sequence ID" value="NZ_JBBMFJ010000002.1"/>
</dbReference>
<evidence type="ECO:0000256" key="1">
    <source>
        <dbReference type="ARBA" id="ARBA00022553"/>
    </source>
</evidence>